<protein>
    <submittedName>
        <fullName evidence="4">XFP C-terminal domain protein</fullName>
    </submittedName>
</protein>
<dbReference type="GO" id="GO:0016832">
    <property type="term" value="F:aldehyde-lyase activity"/>
    <property type="evidence" value="ECO:0007669"/>
    <property type="project" value="InterPro"/>
</dbReference>
<evidence type="ECO:0000259" key="3">
    <source>
        <dbReference type="Pfam" id="PF09363"/>
    </source>
</evidence>
<gene>
    <name evidence="4" type="ORF">CEV34_3703</name>
</gene>
<proteinExistence type="inferred from homology"/>
<keyword evidence="5" id="KW-1185">Reference proteome</keyword>
<dbReference type="GO" id="GO:0005975">
    <property type="term" value="P:carbohydrate metabolic process"/>
    <property type="evidence" value="ECO:0007669"/>
    <property type="project" value="InterPro"/>
</dbReference>
<dbReference type="Gene3D" id="3.40.50.970">
    <property type="match status" value="1"/>
</dbReference>
<evidence type="ECO:0000313" key="4">
    <source>
        <dbReference type="EMBL" id="OYR23699.1"/>
    </source>
</evidence>
<dbReference type="InterPro" id="IPR005593">
    <property type="entry name" value="Xul5P/Fru6P_PKetolase"/>
</dbReference>
<evidence type="ECO:0000313" key="5">
    <source>
        <dbReference type="Proteomes" id="UP000216188"/>
    </source>
</evidence>
<feature type="domain" description="Xylulose 5-phosphate/Fructose 6-phosphate phosphoketolase C-terminal" evidence="3">
    <location>
        <begin position="34"/>
        <end position="235"/>
    </location>
</feature>
<dbReference type="Gene3D" id="3.40.50.920">
    <property type="match status" value="1"/>
</dbReference>
<dbReference type="InterPro" id="IPR018969">
    <property type="entry name" value="Xul5P/Fru6P_PKetolase_C"/>
</dbReference>
<dbReference type="PANTHER" id="PTHR31273:SF0">
    <property type="entry name" value="PHOSPHOKETOLASE-RELATED"/>
    <property type="match status" value="1"/>
</dbReference>
<dbReference type="PANTHER" id="PTHR31273">
    <property type="entry name" value="PHOSPHOKETOLASE-RELATED"/>
    <property type="match status" value="1"/>
</dbReference>
<dbReference type="Proteomes" id="UP000216188">
    <property type="component" value="Unassembled WGS sequence"/>
</dbReference>
<reference evidence="4 5" key="1">
    <citation type="submission" date="2017-07" db="EMBL/GenBank/DDBJ databases">
        <title>Phylogenetic study on the rhizospheric bacterium Ochrobactrum sp. A44.</title>
        <authorList>
            <person name="Krzyzanowska D.M."/>
            <person name="Ossowicki A."/>
            <person name="Rajewska M."/>
            <person name="Maciag T."/>
            <person name="Kaczynski Z."/>
            <person name="Czerwicka M."/>
            <person name="Jafra S."/>
        </authorList>
    </citation>
    <scope>NUCLEOTIDE SEQUENCE [LARGE SCALE GENOMIC DNA]</scope>
    <source>
        <strain evidence="4 5">CCUG 30717</strain>
    </source>
</reference>
<keyword evidence="2" id="KW-0456">Lyase</keyword>
<dbReference type="InterPro" id="IPR009014">
    <property type="entry name" value="Transketo_C/PFOR_II"/>
</dbReference>
<evidence type="ECO:0000256" key="2">
    <source>
        <dbReference type="ARBA" id="ARBA00023239"/>
    </source>
</evidence>
<comment type="caution">
    <text evidence="4">The sequence shown here is derived from an EMBL/GenBank/DDBJ whole genome shotgun (WGS) entry which is preliminary data.</text>
</comment>
<evidence type="ECO:0000256" key="1">
    <source>
        <dbReference type="ARBA" id="ARBA00005623"/>
    </source>
</evidence>
<dbReference type="Pfam" id="PF09363">
    <property type="entry name" value="XFP_C"/>
    <property type="match status" value="1"/>
</dbReference>
<sequence length="239" mass="27458">MVRVYFPPDANTLLWIGDHCLKTWDRVNVIVAGKQPEPQWLAMENAIRHCEAGLGIWDWAGAEDGLEPDILIACAGHVPTMETLAAVDLLRHSLPHLRTRVVNVVDLMILQSPQHHPHGISDEDFDQILTTHRPVIFAYHGYPYLIHRLIYNRANHPNFHVRGFIEKGTTTTPFDIAVLNELDRFHLAIEAIRRLPLGNEIAFPLIAGLEEKLALHKKYVCEHGEDMPEIRDWKWPYTR</sequence>
<organism evidence="4 5">
    <name type="scientific">Brucella pseudogrignonensis</name>
    <dbReference type="NCBI Taxonomy" id="419475"/>
    <lineage>
        <taxon>Bacteria</taxon>
        <taxon>Pseudomonadati</taxon>
        <taxon>Pseudomonadota</taxon>
        <taxon>Alphaproteobacteria</taxon>
        <taxon>Hyphomicrobiales</taxon>
        <taxon>Brucellaceae</taxon>
        <taxon>Brucella/Ochrobactrum group</taxon>
        <taxon>Brucella</taxon>
    </lineage>
</organism>
<accession>A0A256G9D5</accession>
<comment type="similarity">
    <text evidence="1">Belongs to the XFP family.</text>
</comment>
<dbReference type="EMBL" id="NNRM01000039">
    <property type="protein sequence ID" value="OYR23699.1"/>
    <property type="molecule type" value="Genomic_DNA"/>
</dbReference>
<name>A0A256G9D5_9HYPH</name>
<dbReference type="AlphaFoldDB" id="A0A256G9D5"/>